<evidence type="ECO:0000256" key="1">
    <source>
        <dbReference type="SAM" id="Phobius"/>
    </source>
</evidence>
<proteinExistence type="predicted"/>
<accession>A0ABN7EIQ5</accession>
<organism evidence="2 3">
    <name type="scientific">Flavobacterium collinsii</name>
    <dbReference type="NCBI Taxonomy" id="1114861"/>
    <lineage>
        <taxon>Bacteria</taxon>
        <taxon>Pseudomonadati</taxon>
        <taxon>Bacteroidota</taxon>
        <taxon>Flavobacteriia</taxon>
        <taxon>Flavobacteriales</taxon>
        <taxon>Flavobacteriaceae</taxon>
        <taxon>Flavobacterium</taxon>
    </lineage>
</organism>
<dbReference type="EMBL" id="CADCST010000078">
    <property type="protein sequence ID" value="CAA9198045.1"/>
    <property type="molecule type" value="Genomic_DNA"/>
</dbReference>
<keyword evidence="1" id="KW-0812">Transmembrane</keyword>
<evidence type="ECO:0000313" key="3">
    <source>
        <dbReference type="Proteomes" id="UP000474567"/>
    </source>
</evidence>
<keyword evidence="3" id="KW-1185">Reference proteome</keyword>
<protein>
    <submittedName>
        <fullName evidence="2">Uncharacterized protein</fullName>
    </submittedName>
</protein>
<name>A0ABN7EIQ5_9FLAO</name>
<keyword evidence="1" id="KW-0472">Membrane</keyword>
<evidence type="ECO:0000313" key="2">
    <source>
        <dbReference type="EMBL" id="CAA9198045.1"/>
    </source>
</evidence>
<sequence>MVYVFLCQSFKTLIKIREGLCLKRKIPNFNPRVGIWNLNIIISLKVYFPLFASLMYFSKAMVIEGVSGVGARMSILKP</sequence>
<keyword evidence="1" id="KW-1133">Transmembrane helix</keyword>
<reference evidence="2 3" key="1">
    <citation type="submission" date="2020-02" db="EMBL/GenBank/DDBJ databases">
        <authorList>
            <person name="Criscuolo A."/>
        </authorList>
    </citation>
    <scope>NUCLEOTIDE SEQUENCE [LARGE SCALE GENOMIC DNA]</scope>
    <source>
        <strain evidence="2">CECT7796</strain>
    </source>
</reference>
<gene>
    <name evidence="2" type="ORF">FLACOL7796_01990</name>
</gene>
<dbReference type="Proteomes" id="UP000474567">
    <property type="component" value="Unassembled WGS sequence"/>
</dbReference>
<comment type="caution">
    <text evidence="2">The sequence shown here is derived from an EMBL/GenBank/DDBJ whole genome shotgun (WGS) entry which is preliminary data.</text>
</comment>
<feature type="transmembrane region" description="Helical" evidence="1">
    <location>
        <begin position="35"/>
        <end position="57"/>
    </location>
</feature>